<feature type="domain" description="Helicase ATP-binding" evidence="6">
    <location>
        <begin position="248"/>
        <end position="434"/>
    </location>
</feature>
<keyword evidence="4" id="KW-0067">ATP-binding</keyword>
<feature type="compositionally biased region" description="Low complexity" evidence="5">
    <location>
        <begin position="172"/>
        <end position="184"/>
    </location>
</feature>
<evidence type="ECO:0000313" key="8">
    <source>
        <dbReference type="EMBL" id="MBE7700398.1"/>
    </source>
</evidence>
<reference evidence="8 9" key="1">
    <citation type="submission" date="2020-08" db="EMBL/GenBank/DDBJ databases">
        <title>A Genomic Blueprint of the Chicken Gut Microbiome.</title>
        <authorList>
            <person name="Gilroy R."/>
            <person name="Ravi A."/>
            <person name="Getino M."/>
            <person name="Pursley I."/>
            <person name="Horton D.L."/>
            <person name="Alikhan N.-F."/>
            <person name="Baker D."/>
            <person name="Gharbi K."/>
            <person name="Hall N."/>
            <person name="Watson M."/>
            <person name="Adriaenssens E.M."/>
            <person name="Foster-Nyarko E."/>
            <person name="Jarju S."/>
            <person name="Secka A."/>
            <person name="Antonio M."/>
            <person name="Oren A."/>
            <person name="Chaudhuri R."/>
            <person name="La Ragione R.M."/>
            <person name="Hildebrand F."/>
            <person name="Pallen M.J."/>
        </authorList>
    </citation>
    <scope>NUCLEOTIDE SEQUENCE [LARGE SCALE GENOMIC DNA]</scope>
    <source>
        <strain evidence="8 9">Sa1BUA8</strain>
    </source>
</reference>
<dbReference type="PROSITE" id="PS51194">
    <property type="entry name" value="HELICASE_CTER"/>
    <property type="match status" value="1"/>
</dbReference>
<evidence type="ECO:0000313" key="9">
    <source>
        <dbReference type="Proteomes" id="UP000822993"/>
    </source>
</evidence>
<feature type="region of interest" description="Disordered" evidence="5">
    <location>
        <begin position="281"/>
        <end position="304"/>
    </location>
</feature>
<dbReference type="Gene3D" id="1.20.120.1080">
    <property type="match status" value="1"/>
</dbReference>
<feature type="compositionally biased region" description="Basic residues" evidence="5">
    <location>
        <begin position="109"/>
        <end position="131"/>
    </location>
</feature>
<keyword evidence="9" id="KW-1185">Reference proteome</keyword>
<comment type="caution">
    <text evidence="8">The sequence shown here is derived from an EMBL/GenBank/DDBJ whole genome shotgun (WGS) entry which is preliminary data.</text>
</comment>
<dbReference type="InterPro" id="IPR011545">
    <property type="entry name" value="DEAD/DEAH_box_helicase_dom"/>
</dbReference>
<dbReference type="PANTHER" id="PTHR43519">
    <property type="entry name" value="ATP-DEPENDENT RNA HELICASE HRPB"/>
    <property type="match status" value="1"/>
</dbReference>
<dbReference type="InterPro" id="IPR014001">
    <property type="entry name" value="Helicase_ATP-bd"/>
</dbReference>
<dbReference type="PANTHER" id="PTHR43519:SF1">
    <property type="entry name" value="ATP-DEPENDENT RNA HELICASE HRPB"/>
    <property type="match status" value="1"/>
</dbReference>
<keyword evidence="3 8" id="KW-0347">Helicase</keyword>
<gene>
    <name evidence="8" type="primary">hrpB</name>
    <name evidence="8" type="ORF">H9623_08780</name>
</gene>
<dbReference type="GO" id="GO:0003676">
    <property type="term" value="F:nucleic acid binding"/>
    <property type="evidence" value="ECO:0007669"/>
    <property type="project" value="InterPro"/>
</dbReference>
<sequence length="1069" mass="112970">MDEGPGHQQLERVDERGQGTGEGIDDGHGRTPAGGGEGEREAPAPVPQGSPAGPRRRRLGTCWWFRRRAGARPLPVLAAEGARASWGCAAARGRAAAAARGPRAPRAAAGRRPRRTRARRRAPPRWPRGSRLRAGTGRRPGTSSRTTARRRAPAPARAAPGRRLARRRRTSGGRSARAGHVPSSSSPPPVVRPWSSGPCPRYRSTVSGQRTARRSGGRDNGPVDLDPIARLLASPPDLPVRHHLDDLVDAVRARGVAVLQAPPGTGKTTLVPPALAAMTASPATGTPAGTGPAPAGPASPGPARAGRVVVTQPRRIAARAAARRLAHLLGEPVGRTVGFSVRGESRTGPETRIEVVTTGVLLRRLQRDPELAGVAVVVLDEVHERHLDADLTLALLVDVRATLRPDLAVVAMSATIEAERTASLLGDGAPAPVVVADGSLFPVREVWAPSPGPRLDERGVPRAFLDHVAATTRRALAEQPGDVLVFVPGAGEVDGVARRLGGVDADVRPLHGRLPAREQDLALTPGPRRRVVVSTAVAESSLTVPGVRVVVDAGLSREPRTDHRRGLAGLVTVRVSRAAAEQRAGRAGREGPGAVYRCWSPGEHAQLVAHPTPEILTADLVAFALELACWGSPDGAGLALLDPPPAAAMAVARATLEALGAVHPDGTVTPRGREIARVPADPRLARALLDASDVVGPRLAAEVVALLSDDVRAPGADLVAALRDARRGGPASGAWRAQVERLQGLVPTAGRGRREDLSLDLAVGLVVALAHPDRVARRRANGSTYLMASGTGAALPPGSPLAGYDWLAVADADRGAGRRDATVRSAAPIDEDLAYEAASAALREDETVTWTGGRVQARRTTRLGAIEIASQRITDPPADRVVAALRDGLERDGLDVLPWREPARELRHRLAFLHRALGEPWPDVGDDALLAGLDTWLGPDLARVRTAADLQRLDLTGALRRLLPWPAAGRLDELAPVRVDLPGGRGARLDYTGDQPVLAVKVQDAFGWRTTPRVADGRVPVLLHLLSPARRPAAITADLESFWRTGYAQVRAELRRRYPKHDWPEDPTA</sequence>
<dbReference type="CDD" id="cd18791">
    <property type="entry name" value="SF2_C_RHA"/>
    <property type="match status" value="1"/>
</dbReference>
<dbReference type="GO" id="GO:0005524">
    <property type="term" value="F:ATP binding"/>
    <property type="evidence" value="ECO:0007669"/>
    <property type="project" value="UniProtKB-KW"/>
</dbReference>
<dbReference type="GO" id="GO:0016787">
    <property type="term" value="F:hydrolase activity"/>
    <property type="evidence" value="ECO:0007669"/>
    <property type="project" value="UniProtKB-KW"/>
</dbReference>
<evidence type="ECO:0000256" key="4">
    <source>
        <dbReference type="ARBA" id="ARBA00022840"/>
    </source>
</evidence>
<dbReference type="SMART" id="SM00490">
    <property type="entry name" value="HELICc"/>
    <property type="match status" value="1"/>
</dbReference>
<dbReference type="Proteomes" id="UP000822993">
    <property type="component" value="Unassembled WGS sequence"/>
</dbReference>
<dbReference type="SUPFAM" id="SSF52540">
    <property type="entry name" value="P-loop containing nucleoside triphosphate hydrolases"/>
    <property type="match status" value="1"/>
</dbReference>
<feature type="compositionally biased region" description="Low complexity" evidence="5">
    <location>
        <begin position="281"/>
        <end position="293"/>
    </location>
</feature>
<dbReference type="InterPro" id="IPR013689">
    <property type="entry name" value="RNA_helicase_ATP-dep_HrpB_C"/>
</dbReference>
<dbReference type="InterPro" id="IPR001650">
    <property type="entry name" value="Helicase_C-like"/>
</dbReference>
<dbReference type="InterPro" id="IPR010225">
    <property type="entry name" value="HrpB"/>
</dbReference>
<dbReference type="SMART" id="SM00487">
    <property type="entry name" value="DEXDc"/>
    <property type="match status" value="1"/>
</dbReference>
<dbReference type="Pfam" id="PF00271">
    <property type="entry name" value="Helicase_C"/>
    <property type="match status" value="1"/>
</dbReference>
<keyword evidence="1" id="KW-0547">Nucleotide-binding</keyword>
<dbReference type="InterPro" id="IPR007502">
    <property type="entry name" value="Helicase-assoc_dom"/>
</dbReference>
<evidence type="ECO:0000259" key="7">
    <source>
        <dbReference type="PROSITE" id="PS51194"/>
    </source>
</evidence>
<dbReference type="Gene3D" id="3.40.50.300">
    <property type="entry name" value="P-loop containing nucleotide triphosphate hydrolases"/>
    <property type="match status" value="2"/>
</dbReference>
<dbReference type="Pfam" id="PF08482">
    <property type="entry name" value="HrpB_C"/>
    <property type="match status" value="1"/>
</dbReference>
<name>A0A9D5U8C7_9CELL</name>
<dbReference type="AlphaFoldDB" id="A0A9D5U8C7"/>
<organism evidence="8 9">
    <name type="scientific">Oerskovia douganii</name>
    <dbReference type="NCBI Taxonomy" id="2762210"/>
    <lineage>
        <taxon>Bacteria</taxon>
        <taxon>Bacillati</taxon>
        <taxon>Actinomycetota</taxon>
        <taxon>Actinomycetes</taxon>
        <taxon>Micrococcales</taxon>
        <taxon>Cellulomonadaceae</taxon>
        <taxon>Oerskovia</taxon>
    </lineage>
</organism>
<evidence type="ECO:0000256" key="2">
    <source>
        <dbReference type="ARBA" id="ARBA00022801"/>
    </source>
</evidence>
<feature type="compositionally biased region" description="Low complexity" evidence="5">
    <location>
        <begin position="95"/>
        <end position="108"/>
    </location>
</feature>
<protein>
    <submittedName>
        <fullName evidence="8">ATP-dependent helicase HrpB</fullName>
    </submittedName>
</protein>
<feature type="compositionally biased region" description="Low complexity" evidence="5">
    <location>
        <begin position="153"/>
        <end position="162"/>
    </location>
</feature>
<accession>A0A9D5U8C7</accession>
<evidence type="ECO:0000256" key="1">
    <source>
        <dbReference type="ARBA" id="ARBA00022741"/>
    </source>
</evidence>
<feature type="region of interest" description="Disordered" evidence="5">
    <location>
        <begin position="1"/>
        <end position="57"/>
    </location>
</feature>
<proteinExistence type="predicted"/>
<dbReference type="InterPro" id="IPR027417">
    <property type="entry name" value="P-loop_NTPase"/>
</dbReference>
<dbReference type="InterPro" id="IPR002464">
    <property type="entry name" value="DNA/RNA_helicase_DEAH_CS"/>
</dbReference>
<evidence type="ECO:0000256" key="3">
    <source>
        <dbReference type="ARBA" id="ARBA00022806"/>
    </source>
</evidence>
<feature type="compositionally biased region" description="Low complexity" evidence="5">
    <location>
        <begin position="132"/>
        <end position="146"/>
    </location>
</feature>
<dbReference type="PROSITE" id="PS00690">
    <property type="entry name" value="DEAH_ATP_HELICASE"/>
    <property type="match status" value="1"/>
</dbReference>
<dbReference type="GO" id="GO:0004386">
    <property type="term" value="F:helicase activity"/>
    <property type="evidence" value="ECO:0007669"/>
    <property type="project" value="UniProtKB-KW"/>
</dbReference>
<feature type="region of interest" description="Disordered" evidence="5">
    <location>
        <begin position="95"/>
        <end position="228"/>
    </location>
</feature>
<dbReference type="Pfam" id="PF00270">
    <property type="entry name" value="DEAD"/>
    <property type="match status" value="1"/>
</dbReference>
<evidence type="ECO:0000256" key="5">
    <source>
        <dbReference type="SAM" id="MobiDB-lite"/>
    </source>
</evidence>
<keyword evidence="2" id="KW-0378">Hydrolase</keyword>
<dbReference type="NCBIfam" id="TIGR01970">
    <property type="entry name" value="DEAH_box_HrpB"/>
    <property type="match status" value="1"/>
</dbReference>
<dbReference type="PROSITE" id="PS51192">
    <property type="entry name" value="HELICASE_ATP_BIND_1"/>
    <property type="match status" value="1"/>
</dbReference>
<dbReference type="SMART" id="SM00847">
    <property type="entry name" value="HA2"/>
    <property type="match status" value="1"/>
</dbReference>
<evidence type="ECO:0000259" key="6">
    <source>
        <dbReference type="PROSITE" id="PS51192"/>
    </source>
</evidence>
<feature type="domain" description="Helicase C-terminal" evidence="7">
    <location>
        <begin position="463"/>
        <end position="631"/>
    </location>
</feature>
<dbReference type="EMBL" id="JACSPN010000009">
    <property type="protein sequence ID" value="MBE7700398.1"/>
    <property type="molecule type" value="Genomic_DNA"/>
</dbReference>